<sequence>MNISPSSLVSFISVICPLIISSPTTPSSRSEPVAAHCNWQLCFSSLLWFGQKGPVPSRRLCYRLSHEADTLGRPSVICCDNSDYFHRLPSDQHIQFN</sequence>
<keyword evidence="3" id="KW-1185">Reference proteome</keyword>
<dbReference type="Proteomes" id="UP001346869">
    <property type="component" value="Unassembled WGS sequence"/>
</dbReference>
<reference evidence="2 3" key="1">
    <citation type="journal article" date="2023" name="Genes (Basel)">
        <title>Chromosome-Level Genome Assembly and Circadian Gene Repertoire of the Patagonia Blennie Eleginops maclovinus-The Closest Ancestral Proxy of Antarctic Cryonotothenioids.</title>
        <authorList>
            <person name="Cheng C.C."/>
            <person name="Rivera-Colon A.G."/>
            <person name="Minhas B.F."/>
            <person name="Wilson L."/>
            <person name="Rayamajhi N."/>
            <person name="Vargas-Chacoff L."/>
            <person name="Catchen J.M."/>
        </authorList>
    </citation>
    <scope>NUCLEOTIDE SEQUENCE [LARGE SCALE GENOMIC DNA]</scope>
    <source>
        <strain evidence="2">JMC-PN-2008</strain>
    </source>
</reference>
<gene>
    <name evidence="2" type="ORF">PBY51_002780</name>
</gene>
<name>A0AAN8AKU8_ELEMC</name>
<reference evidence="2 3" key="2">
    <citation type="journal article" date="2023" name="Mol. Biol. Evol.">
        <title>Genomics of Secondarily Temperate Adaptation in the Only Non-Antarctic Icefish.</title>
        <authorList>
            <person name="Rivera-Colon A.G."/>
            <person name="Rayamajhi N."/>
            <person name="Minhas B.F."/>
            <person name="Madrigal G."/>
            <person name="Bilyk K.T."/>
            <person name="Yoon V."/>
            <person name="Hune M."/>
            <person name="Gregory S."/>
            <person name="Cheng C.H.C."/>
            <person name="Catchen J.M."/>
        </authorList>
    </citation>
    <scope>NUCLEOTIDE SEQUENCE [LARGE SCALE GENOMIC DNA]</scope>
    <source>
        <strain evidence="2">JMC-PN-2008</strain>
    </source>
</reference>
<evidence type="ECO:0000313" key="2">
    <source>
        <dbReference type="EMBL" id="KAK5858657.1"/>
    </source>
</evidence>
<evidence type="ECO:0000256" key="1">
    <source>
        <dbReference type="SAM" id="SignalP"/>
    </source>
</evidence>
<proteinExistence type="predicted"/>
<feature type="signal peptide" evidence="1">
    <location>
        <begin position="1"/>
        <end position="30"/>
    </location>
</feature>
<evidence type="ECO:0000313" key="3">
    <source>
        <dbReference type="Proteomes" id="UP001346869"/>
    </source>
</evidence>
<comment type="caution">
    <text evidence="2">The sequence shown here is derived from an EMBL/GenBank/DDBJ whole genome shotgun (WGS) entry which is preliminary data.</text>
</comment>
<dbReference type="EMBL" id="JAUZQC010000015">
    <property type="protein sequence ID" value="KAK5858657.1"/>
    <property type="molecule type" value="Genomic_DNA"/>
</dbReference>
<organism evidence="2 3">
    <name type="scientific">Eleginops maclovinus</name>
    <name type="common">Patagonian blennie</name>
    <name type="synonym">Eleginus maclovinus</name>
    <dbReference type="NCBI Taxonomy" id="56733"/>
    <lineage>
        <taxon>Eukaryota</taxon>
        <taxon>Metazoa</taxon>
        <taxon>Chordata</taxon>
        <taxon>Craniata</taxon>
        <taxon>Vertebrata</taxon>
        <taxon>Euteleostomi</taxon>
        <taxon>Actinopterygii</taxon>
        <taxon>Neopterygii</taxon>
        <taxon>Teleostei</taxon>
        <taxon>Neoteleostei</taxon>
        <taxon>Acanthomorphata</taxon>
        <taxon>Eupercaria</taxon>
        <taxon>Perciformes</taxon>
        <taxon>Notothenioidei</taxon>
        <taxon>Eleginopidae</taxon>
        <taxon>Eleginops</taxon>
    </lineage>
</organism>
<evidence type="ECO:0008006" key="4">
    <source>
        <dbReference type="Google" id="ProtNLM"/>
    </source>
</evidence>
<feature type="chain" id="PRO_5042927838" description="Secreted protein" evidence="1">
    <location>
        <begin position="31"/>
        <end position="97"/>
    </location>
</feature>
<keyword evidence="1" id="KW-0732">Signal</keyword>
<dbReference type="AlphaFoldDB" id="A0AAN8AKU8"/>
<accession>A0AAN8AKU8</accession>
<protein>
    <recommendedName>
        <fullName evidence="4">Secreted protein</fullName>
    </recommendedName>
</protein>